<dbReference type="Gene3D" id="3.60.140.10">
    <property type="entry name" value="CNF1/YfiH-like putative cysteine hydrolases"/>
    <property type="match status" value="1"/>
</dbReference>
<evidence type="ECO:0000256" key="3">
    <source>
        <dbReference type="ARBA" id="ARBA00007353"/>
    </source>
</evidence>
<keyword evidence="4" id="KW-0808">Transferase</keyword>
<evidence type="ECO:0000256" key="10">
    <source>
        <dbReference type="ARBA" id="ARBA00049893"/>
    </source>
</evidence>
<dbReference type="GO" id="GO:0017061">
    <property type="term" value="F:S-methyl-5-thioadenosine phosphorylase activity"/>
    <property type="evidence" value="ECO:0007669"/>
    <property type="project" value="UniProtKB-EC"/>
</dbReference>
<dbReference type="CDD" id="cd16833">
    <property type="entry name" value="YfiH"/>
    <property type="match status" value="1"/>
</dbReference>
<sequence length="273" mass="30951">MYKTEVFALNNICDFEYFNIPAFESKGNIFTFFSTRNGGVSGGYYSSLNLSFRKQDDIENVVKNYGILCNRFNLNINSMVFSDQIHKDNIVRVNSSHSGFPLYGKKIYDCDALITDERELPLVTYYADCVPIYFFDPVNEAVGLAHAGWRGTLMKIGAKVVDRMEEVFGTNPSNLLVAIGPSIGSCCYEVGGDIYDLFASEFVGDNNFIYEEKDGKYKLDLKLCNRQQLIEKGVKSTNIYISSYCTSCEGQYFFSYRRDKGKTGLHCAIIMLR</sequence>
<dbReference type="InterPro" id="IPR038371">
    <property type="entry name" value="Cu_polyphenol_OxRdtase_sf"/>
</dbReference>
<keyword evidence="6" id="KW-0378">Hydrolase</keyword>
<evidence type="ECO:0000256" key="4">
    <source>
        <dbReference type="ARBA" id="ARBA00022679"/>
    </source>
</evidence>
<comment type="caution">
    <text evidence="12">The sequence shown here is derived from an EMBL/GenBank/DDBJ whole genome shotgun (WGS) entry which is preliminary data.</text>
</comment>
<dbReference type="InterPro" id="IPR003730">
    <property type="entry name" value="Cu_polyphenol_OxRdtase"/>
</dbReference>
<dbReference type="NCBIfam" id="TIGR00726">
    <property type="entry name" value="peptidoglycan editing factor PgeF"/>
    <property type="match status" value="1"/>
</dbReference>
<comment type="catalytic activity">
    <reaction evidence="8">
        <text>adenosine + H2O + H(+) = inosine + NH4(+)</text>
        <dbReference type="Rhea" id="RHEA:24408"/>
        <dbReference type="ChEBI" id="CHEBI:15377"/>
        <dbReference type="ChEBI" id="CHEBI:15378"/>
        <dbReference type="ChEBI" id="CHEBI:16335"/>
        <dbReference type="ChEBI" id="CHEBI:17596"/>
        <dbReference type="ChEBI" id="CHEBI:28938"/>
        <dbReference type="EC" id="3.5.4.4"/>
    </reaction>
    <physiologicalReaction direction="left-to-right" evidence="8">
        <dbReference type="Rhea" id="RHEA:24409"/>
    </physiologicalReaction>
</comment>
<comment type="similarity">
    <text evidence="3 11">Belongs to the purine nucleoside phosphorylase YfiH/LACC1 family.</text>
</comment>
<evidence type="ECO:0000256" key="6">
    <source>
        <dbReference type="ARBA" id="ARBA00022801"/>
    </source>
</evidence>
<keyword evidence="7" id="KW-0862">Zinc</keyword>
<organism evidence="12 13">
    <name type="scientific">Calorimonas adulescens</name>
    <dbReference type="NCBI Taxonomy" id="2606906"/>
    <lineage>
        <taxon>Bacteria</taxon>
        <taxon>Bacillati</taxon>
        <taxon>Bacillota</taxon>
        <taxon>Clostridia</taxon>
        <taxon>Thermoanaerobacterales</taxon>
        <taxon>Thermoanaerobacteraceae</taxon>
        <taxon>Calorimonas</taxon>
    </lineage>
</organism>
<evidence type="ECO:0000256" key="7">
    <source>
        <dbReference type="ARBA" id="ARBA00022833"/>
    </source>
</evidence>
<name>A0A5D8QEL7_9THEO</name>
<protein>
    <recommendedName>
        <fullName evidence="11">Purine nucleoside phosphorylase</fullName>
    </recommendedName>
</protein>
<proteinExistence type="inferred from homology"/>
<dbReference type="SUPFAM" id="SSF64438">
    <property type="entry name" value="CNF1/YfiH-like putative cysteine hydrolases"/>
    <property type="match status" value="1"/>
</dbReference>
<dbReference type="Proteomes" id="UP000322976">
    <property type="component" value="Unassembled WGS sequence"/>
</dbReference>
<dbReference type="PANTHER" id="PTHR30616">
    <property type="entry name" value="UNCHARACTERIZED PROTEIN YFIH"/>
    <property type="match status" value="1"/>
</dbReference>
<reference evidence="12 13" key="1">
    <citation type="submission" date="2019-08" db="EMBL/GenBank/DDBJ databases">
        <title>Calorimonas adulescens gen. nov., sp. nov., an anaerobic thermophilic bacterium from Sakhalin hot spring.</title>
        <authorList>
            <person name="Khomyakova M.A."/>
            <person name="Merkel A.Y."/>
            <person name="Novikov A."/>
            <person name="Bonch-Osmolovskaya E.A."/>
            <person name="Slobodkin A.I."/>
        </authorList>
    </citation>
    <scope>NUCLEOTIDE SEQUENCE [LARGE SCALE GENOMIC DNA]</scope>
    <source>
        <strain evidence="12 13">A05MB</strain>
    </source>
</reference>
<dbReference type="PANTHER" id="PTHR30616:SF2">
    <property type="entry name" value="PURINE NUCLEOSIDE PHOSPHORYLASE LACC1"/>
    <property type="match status" value="1"/>
</dbReference>
<keyword evidence="5" id="KW-0479">Metal-binding</keyword>
<evidence type="ECO:0000313" key="13">
    <source>
        <dbReference type="Proteomes" id="UP000322976"/>
    </source>
</evidence>
<dbReference type="GO" id="GO:0016787">
    <property type="term" value="F:hydrolase activity"/>
    <property type="evidence" value="ECO:0007669"/>
    <property type="project" value="UniProtKB-KW"/>
</dbReference>
<comment type="catalytic activity">
    <reaction evidence="10">
        <text>S-methyl-5'-thioadenosine + phosphate = 5-(methylsulfanyl)-alpha-D-ribose 1-phosphate + adenine</text>
        <dbReference type="Rhea" id="RHEA:11852"/>
        <dbReference type="ChEBI" id="CHEBI:16708"/>
        <dbReference type="ChEBI" id="CHEBI:17509"/>
        <dbReference type="ChEBI" id="CHEBI:43474"/>
        <dbReference type="ChEBI" id="CHEBI:58533"/>
        <dbReference type="EC" id="2.4.2.28"/>
    </reaction>
    <physiologicalReaction direction="left-to-right" evidence="10">
        <dbReference type="Rhea" id="RHEA:11853"/>
    </physiologicalReaction>
</comment>
<evidence type="ECO:0000256" key="11">
    <source>
        <dbReference type="RuleBase" id="RU361274"/>
    </source>
</evidence>
<dbReference type="AlphaFoldDB" id="A0A5D8QEL7"/>
<keyword evidence="13" id="KW-1185">Reference proteome</keyword>
<comment type="catalytic activity">
    <reaction evidence="1">
        <text>inosine + phosphate = alpha-D-ribose 1-phosphate + hypoxanthine</text>
        <dbReference type="Rhea" id="RHEA:27646"/>
        <dbReference type="ChEBI" id="CHEBI:17368"/>
        <dbReference type="ChEBI" id="CHEBI:17596"/>
        <dbReference type="ChEBI" id="CHEBI:43474"/>
        <dbReference type="ChEBI" id="CHEBI:57720"/>
        <dbReference type="EC" id="2.4.2.1"/>
    </reaction>
    <physiologicalReaction direction="left-to-right" evidence="1">
        <dbReference type="Rhea" id="RHEA:27647"/>
    </physiologicalReaction>
</comment>
<dbReference type="InterPro" id="IPR011324">
    <property type="entry name" value="Cytotoxic_necrot_fac-like_cat"/>
</dbReference>
<dbReference type="Pfam" id="PF02578">
    <property type="entry name" value="Cu-oxidase_4"/>
    <property type="match status" value="1"/>
</dbReference>
<comment type="catalytic activity">
    <reaction evidence="9">
        <text>adenosine + phosphate = alpha-D-ribose 1-phosphate + adenine</text>
        <dbReference type="Rhea" id="RHEA:27642"/>
        <dbReference type="ChEBI" id="CHEBI:16335"/>
        <dbReference type="ChEBI" id="CHEBI:16708"/>
        <dbReference type="ChEBI" id="CHEBI:43474"/>
        <dbReference type="ChEBI" id="CHEBI:57720"/>
        <dbReference type="EC" id="2.4.2.1"/>
    </reaction>
    <physiologicalReaction direction="left-to-right" evidence="9">
        <dbReference type="Rhea" id="RHEA:27643"/>
    </physiologicalReaction>
</comment>
<evidence type="ECO:0000256" key="9">
    <source>
        <dbReference type="ARBA" id="ARBA00048968"/>
    </source>
</evidence>
<evidence type="ECO:0000256" key="1">
    <source>
        <dbReference type="ARBA" id="ARBA00000553"/>
    </source>
</evidence>
<dbReference type="EMBL" id="VTPS01000009">
    <property type="protein sequence ID" value="TZE81963.1"/>
    <property type="molecule type" value="Genomic_DNA"/>
</dbReference>
<evidence type="ECO:0000313" key="12">
    <source>
        <dbReference type="EMBL" id="TZE81963.1"/>
    </source>
</evidence>
<gene>
    <name evidence="12" type="primary">pgeF</name>
    <name evidence="12" type="ORF">FWJ32_06925</name>
</gene>
<dbReference type="GO" id="GO:0005507">
    <property type="term" value="F:copper ion binding"/>
    <property type="evidence" value="ECO:0007669"/>
    <property type="project" value="TreeGrafter"/>
</dbReference>
<accession>A0A5D8QEL7</accession>
<dbReference type="RefSeq" id="WP_149545237.1">
    <property type="nucleotide sequence ID" value="NZ_VTPS01000009.1"/>
</dbReference>
<evidence type="ECO:0000256" key="8">
    <source>
        <dbReference type="ARBA" id="ARBA00047989"/>
    </source>
</evidence>
<evidence type="ECO:0000256" key="5">
    <source>
        <dbReference type="ARBA" id="ARBA00022723"/>
    </source>
</evidence>
<evidence type="ECO:0000256" key="2">
    <source>
        <dbReference type="ARBA" id="ARBA00003215"/>
    </source>
</evidence>
<comment type="function">
    <text evidence="2">Purine nucleoside enzyme that catalyzes the phosphorolysis of adenosine and inosine nucleosides, yielding D-ribose 1-phosphate and the respective free bases, adenine and hypoxanthine. Also catalyzes the phosphorolysis of S-methyl-5'-thioadenosine into adenine and S-methyl-5-thio-alpha-D-ribose 1-phosphate. Also has adenosine deaminase activity.</text>
</comment>